<sequence>MVKSNTRRYNDKPFVESKMKVCKTKILVRSNKYRFSVNPIEKSNFLHSEVISEEKGNEALNTISQVKCQESGNKAFSMKTVSDINQEIIEDVEFGSEPEKVNQTTFRENKLTEEDELISDYEILVSANR</sequence>
<dbReference type="EMBL" id="BGPR01000340">
    <property type="protein sequence ID" value="GBM14210.1"/>
    <property type="molecule type" value="Genomic_DNA"/>
</dbReference>
<gene>
    <name evidence="1" type="ORF">AVEN_167297_1</name>
</gene>
<dbReference type="AlphaFoldDB" id="A0A4Y2DBW5"/>
<evidence type="ECO:0000313" key="1">
    <source>
        <dbReference type="EMBL" id="GBM14210.1"/>
    </source>
</evidence>
<evidence type="ECO:0000313" key="2">
    <source>
        <dbReference type="Proteomes" id="UP000499080"/>
    </source>
</evidence>
<comment type="caution">
    <text evidence="1">The sequence shown here is derived from an EMBL/GenBank/DDBJ whole genome shotgun (WGS) entry which is preliminary data.</text>
</comment>
<organism evidence="1 2">
    <name type="scientific">Araneus ventricosus</name>
    <name type="common">Orbweaver spider</name>
    <name type="synonym">Epeira ventricosa</name>
    <dbReference type="NCBI Taxonomy" id="182803"/>
    <lineage>
        <taxon>Eukaryota</taxon>
        <taxon>Metazoa</taxon>
        <taxon>Ecdysozoa</taxon>
        <taxon>Arthropoda</taxon>
        <taxon>Chelicerata</taxon>
        <taxon>Arachnida</taxon>
        <taxon>Araneae</taxon>
        <taxon>Araneomorphae</taxon>
        <taxon>Entelegynae</taxon>
        <taxon>Araneoidea</taxon>
        <taxon>Araneidae</taxon>
        <taxon>Araneus</taxon>
    </lineage>
</organism>
<name>A0A4Y2DBW5_ARAVE</name>
<keyword evidence="2" id="KW-1185">Reference proteome</keyword>
<protein>
    <submittedName>
        <fullName evidence="1">Uncharacterized protein</fullName>
    </submittedName>
</protein>
<proteinExistence type="predicted"/>
<reference evidence="1 2" key="1">
    <citation type="journal article" date="2019" name="Sci. Rep.">
        <title>Orb-weaving spider Araneus ventricosus genome elucidates the spidroin gene catalogue.</title>
        <authorList>
            <person name="Kono N."/>
            <person name="Nakamura H."/>
            <person name="Ohtoshi R."/>
            <person name="Moran D.A.P."/>
            <person name="Shinohara A."/>
            <person name="Yoshida Y."/>
            <person name="Fujiwara M."/>
            <person name="Mori M."/>
            <person name="Tomita M."/>
            <person name="Arakawa K."/>
        </authorList>
    </citation>
    <scope>NUCLEOTIDE SEQUENCE [LARGE SCALE GENOMIC DNA]</scope>
</reference>
<dbReference type="Proteomes" id="UP000499080">
    <property type="component" value="Unassembled WGS sequence"/>
</dbReference>
<accession>A0A4Y2DBW5</accession>